<dbReference type="OrthoDB" id="9780267at2"/>
<protein>
    <recommendedName>
        <fullName evidence="4">Transporter</fullName>
    </recommendedName>
</protein>
<reference evidence="2 3" key="1">
    <citation type="submission" date="2006-09" db="EMBL/GenBank/DDBJ databases">
        <authorList>
            <person name="Emerson D."/>
            <person name="Ferriera S."/>
            <person name="Johnson J."/>
            <person name="Kravitz S."/>
            <person name="Halpern A."/>
            <person name="Remington K."/>
            <person name="Beeson K."/>
            <person name="Tran B."/>
            <person name="Rogers Y.-H."/>
            <person name="Friedman R."/>
            <person name="Venter J.C."/>
        </authorList>
    </citation>
    <scope>NUCLEOTIDE SEQUENCE [LARGE SCALE GENOMIC DNA]</scope>
    <source>
        <strain evidence="2 3">PV-1</strain>
    </source>
</reference>
<feature type="transmembrane region" description="Helical" evidence="1">
    <location>
        <begin position="7"/>
        <end position="29"/>
    </location>
</feature>
<dbReference type="STRING" id="314344.AL013_09455"/>
<dbReference type="PANTHER" id="PTHR31876">
    <property type="entry name" value="COV-LIKE PROTEIN 1"/>
    <property type="match status" value="1"/>
</dbReference>
<name>Q0F1E9_9PROT</name>
<dbReference type="Proteomes" id="UP000005297">
    <property type="component" value="Unassembled WGS sequence"/>
</dbReference>
<dbReference type="InterPro" id="IPR007462">
    <property type="entry name" value="COV1-like"/>
</dbReference>
<proteinExistence type="predicted"/>
<dbReference type="HOGENOM" id="CLU_068050_1_1_0"/>
<dbReference type="PANTHER" id="PTHR31876:SF26">
    <property type="entry name" value="PROTEIN LIKE COV 2"/>
    <property type="match status" value="1"/>
</dbReference>
<comment type="caution">
    <text evidence="2">The sequence shown here is derived from an EMBL/GenBank/DDBJ whole genome shotgun (WGS) entry which is preliminary data.</text>
</comment>
<dbReference type="eggNOG" id="COG2928">
    <property type="taxonomic scope" value="Bacteria"/>
</dbReference>
<dbReference type="InParanoid" id="Q0F1E9"/>
<organism evidence="2 3">
    <name type="scientific">Mariprofundus ferrooxydans PV-1</name>
    <dbReference type="NCBI Taxonomy" id="314345"/>
    <lineage>
        <taxon>Bacteria</taxon>
        <taxon>Pseudomonadati</taxon>
        <taxon>Pseudomonadota</taxon>
        <taxon>Candidatius Mariprofundia</taxon>
        <taxon>Mariprofundales</taxon>
        <taxon>Mariprofundaceae</taxon>
        <taxon>Mariprofundus</taxon>
    </lineage>
</organism>
<keyword evidence="1" id="KW-0812">Transmembrane</keyword>
<dbReference type="EMBL" id="AATS01000003">
    <property type="protein sequence ID" value="EAU55242.1"/>
    <property type="molecule type" value="Genomic_DNA"/>
</dbReference>
<gene>
    <name evidence="2" type="ORF">SPV1_10936</name>
</gene>
<accession>Q0F1E9</accession>
<keyword evidence="1" id="KW-1133">Transmembrane helix</keyword>
<dbReference type="Pfam" id="PF04367">
    <property type="entry name" value="DUF502"/>
    <property type="match status" value="1"/>
</dbReference>
<sequence>MILLRRYLLAGVVAMMPLLVVVALINWLLDMSDKAIALLPAAYHPELLLGMDIPGMGILLALLVILLTGALTSHFVGRHVMRLIHETMERIPLVRIVYKATRQMLEAVFGDSSKAFSEVVLVPFPTSDSMVIGFVTGKKPLPVVAVVGDAPLAERVSVFVPSTPLPTTGWLMFVEPSQLVHLDMSVEEGMKLLLSGGAIQADEQVHDQPRQEGHQ</sequence>
<evidence type="ECO:0000313" key="3">
    <source>
        <dbReference type="Proteomes" id="UP000005297"/>
    </source>
</evidence>
<dbReference type="AlphaFoldDB" id="Q0F1E9"/>
<keyword evidence="1" id="KW-0472">Membrane</keyword>
<evidence type="ECO:0000313" key="2">
    <source>
        <dbReference type="EMBL" id="EAU55242.1"/>
    </source>
</evidence>
<keyword evidence="3" id="KW-1185">Reference proteome</keyword>
<evidence type="ECO:0000256" key="1">
    <source>
        <dbReference type="SAM" id="Phobius"/>
    </source>
</evidence>
<feature type="transmembrane region" description="Helical" evidence="1">
    <location>
        <begin position="53"/>
        <end position="76"/>
    </location>
</feature>
<evidence type="ECO:0008006" key="4">
    <source>
        <dbReference type="Google" id="ProtNLM"/>
    </source>
</evidence>
<dbReference type="RefSeq" id="WP_009849705.1">
    <property type="nucleotide sequence ID" value="NZ_DS022294.1"/>
</dbReference>